<evidence type="ECO:0000256" key="4">
    <source>
        <dbReference type="ARBA" id="ARBA00023125"/>
    </source>
</evidence>
<dbReference type="Proteomes" id="UP001400965">
    <property type="component" value="Unassembled WGS sequence"/>
</dbReference>
<dbReference type="CDD" id="cd07377">
    <property type="entry name" value="WHTH_GntR"/>
    <property type="match status" value="1"/>
</dbReference>
<evidence type="ECO:0000256" key="1">
    <source>
        <dbReference type="ARBA" id="ARBA00005384"/>
    </source>
</evidence>
<dbReference type="SUPFAM" id="SSF46785">
    <property type="entry name" value="Winged helix' DNA-binding domain"/>
    <property type="match status" value="1"/>
</dbReference>
<organism evidence="7 8">
    <name type="scientific">Paraclostridium tenue</name>
    <dbReference type="NCBI Taxonomy" id="1737"/>
    <lineage>
        <taxon>Bacteria</taxon>
        <taxon>Bacillati</taxon>
        <taxon>Bacillota</taxon>
        <taxon>Clostridia</taxon>
        <taxon>Peptostreptococcales</taxon>
        <taxon>Peptostreptococcaceae</taxon>
        <taxon>Paraclostridium</taxon>
    </lineage>
</organism>
<dbReference type="SUPFAM" id="SSF53383">
    <property type="entry name" value="PLP-dependent transferases"/>
    <property type="match status" value="1"/>
</dbReference>
<dbReference type="Gene3D" id="3.40.640.10">
    <property type="entry name" value="Type I PLP-dependent aspartate aminotransferase-like (Major domain)"/>
    <property type="match status" value="1"/>
</dbReference>
<keyword evidence="5" id="KW-0804">Transcription</keyword>
<gene>
    <name evidence="7" type="primary">ddlR</name>
    <name evidence="7" type="ORF">GCM10008917_16170</name>
</gene>
<evidence type="ECO:0000256" key="5">
    <source>
        <dbReference type="ARBA" id="ARBA00023163"/>
    </source>
</evidence>
<keyword evidence="3" id="KW-0805">Transcription regulation</keyword>
<dbReference type="Pfam" id="PF00155">
    <property type="entry name" value="Aminotran_1_2"/>
    <property type="match status" value="1"/>
</dbReference>
<name>A0ABN1M4M8_9FIRM</name>
<dbReference type="PRINTS" id="PR00035">
    <property type="entry name" value="HTHGNTR"/>
</dbReference>
<feature type="domain" description="HTH gntR-type" evidence="6">
    <location>
        <begin position="12"/>
        <end position="80"/>
    </location>
</feature>
<dbReference type="RefSeq" id="WP_346044725.1">
    <property type="nucleotide sequence ID" value="NZ_BAAACP010000008.1"/>
</dbReference>
<evidence type="ECO:0000256" key="3">
    <source>
        <dbReference type="ARBA" id="ARBA00023015"/>
    </source>
</evidence>
<dbReference type="InterPro" id="IPR000524">
    <property type="entry name" value="Tscrpt_reg_HTH_GntR"/>
</dbReference>
<dbReference type="PANTHER" id="PTHR46577:SF1">
    <property type="entry name" value="HTH-TYPE TRANSCRIPTIONAL REGULATORY PROTEIN GABR"/>
    <property type="match status" value="1"/>
</dbReference>
<keyword evidence="4" id="KW-0238">DNA-binding</keyword>
<dbReference type="InterPro" id="IPR036390">
    <property type="entry name" value="WH_DNA-bd_sf"/>
</dbReference>
<dbReference type="EMBL" id="BAAACP010000008">
    <property type="protein sequence ID" value="GAA0864085.1"/>
    <property type="molecule type" value="Genomic_DNA"/>
</dbReference>
<dbReference type="InterPro" id="IPR015421">
    <property type="entry name" value="PyrdxlP-dep_Trfase_major"/>
</dbReference>
<keyword evidence="2" id="KW-0663">Pyridoxal phosphate</keyword>
<protein>
    <submittedName>
        <fullName evidence="7">Transcriptional regulator DdlR</fullName>
    </submittedName>
</protein>
<dbReference type="CDD" id="cd00609">
    <property type="entry name" value="AAT_like"/>
    <property type="match status" value="1"/>
</dbReference>
<dbReference type="InterPro" id="IPR015424">
    <property type="entry name" value="PyrdxlP-dep_Trfase"/>
</dbReference>
<dbReference type="SMART" id="SM00345">
    <property type="entry name" value="HTH_GNTR"/>
    <property type="match status" value="1"/>
</dbReference>
<dbReference type="PROSITE" id="PS50949">
    <property type="entry name" value="HTH_GNTR"/>
    <property type="match status" value="1"/>
</dbReference>
<evidence type="ECO:0000313" key="8">
    <source>
        <dbReference type="Proteomes" id="UP001400965"/>
    </source>
</evidence>
<evidence type="ECO:0000259" key="6">
    <source>
        <dbReference type="PROSITE" id="PS50949"/>
    </source>
</evidence>
<accession>A0ABN1M4M8</accession>
<dbReference type="Gene3D" id="1.10.10.10">
    <property type="entry name" value="Winged helix-like DNA-binding domain superfamily/Winged helix DNA-binding domain"/>
    <property type="match status" value="1"/>
</dbReference>
<dbReference type="PANTHER" id="PTHR46577">
    <property type="entry name" value="HTH-TYPE TRANSCRIPTIONAL REGULATORY PROTEIN GABR"/>
    <property type="match status" value="1"/>
</dbReference>
<dbReference type="InterPro" id="IPR004839">
    <property type="entry name" value="Aminotransferase_I/II_large"/>
</dbReference>
<keyword evidence="8" id="KW-1185">Reference proteome</keyword>
<evidence type="ECO:0000256" key="2">
    <source>
        <dbReference type="ARBA" id="ARBA00022898"/>
    </source>
</evidence>
<reference evidence="7 8" key="1">
    <citation type="journal article" date="2019" name="Int. J. Syst. Evol. Microbiol.">
        <title>The Global Catalogue of Microorganisms (GCM) 10K type strain sequencing project: providing services to taxonomists for standard genome sequencing and annotation.</title>
        <authorList>
            <consortium name="The Broad Institute Genomics Platform"/>
            <consortium name="The Broad Institute Genome Sequencing Center for Infectious Disease"/>
            <person name="Wu L."/>
            <person name="Ma J."/>
        </authorList>
    </citation>
    <scope>NUCLEOTIDE SEQUENCE [LARGE SCALE GENOMIC DNA]</scope>
    <source>
        <strain evidence="7 8">JCM 6486</strain>
    </source>
</reference>
<comment type="caution">
    <text evidence="7">The sequence shown here is derived from an EMBL/GenBank/DDBJ whole genome shotgun (WGS) entry which is preliminary data.</text>
</comment>
<proteinExistence type="inferred from homology"/>
<dbReference type="InterPro" id="IPR051446">
    <property type="entry name" value="HTH_trans_reg/aminotransferase"/>
</dbReference>
<evidence type="ECO:0000313" key="7">
    <source>
        <dbReference type="EMBL" id="GAA0864085.1"/>
    </source>
</evidence>
<dbReference type="InterPro" id="IPR015422">
    <property type="entry name" value="PyrdxlP-dep_Trfase_small"/>
</dbReference>
<comment type="similarity">
    <text evidence="1">In the C-terminal section; belongs to the class-I pyridoxal-phosphate-dependent aminotransferase family.</text>
</comment>
<sequence>MLFSDLKLNDKEPIYIQIKNYIDIMINKGLIPNNSKLPSTRELSQFLNVSRNSIISAYEELKADGTIYSVSGKGTFVNHKNTTLNNSWNIDFESFENEYSKIANEMDIVKSEIPWRSDLISFKSISPNGDLFDIDELKKSFLNRIALEGHKILNYGYAQGYKPLIDYLLSYMNTKGVDTTNKDILITNGFTEGLDLLLSSFTEKGDYIICENPTHNTAIKIFKSLGLNIVGIDINKDGLDFKMLEEKLDSLKNEKNIKIKFAYITPSYHNPTGTVMSPEDRYKFYNLMKKHNIAIIEDGFNEELLYSSSHIFPIASLDNLNNGVIYIGSFSKILFPGLRIGWILCDKKVISRLESVKRCKSIHVSFLDQAILYDYLSNGAFDKYVKKIKKFYGDKFNFTYDCVKKYIPNDYVLGEGGLHIFIKLKNIDSRKLLNKCYEKGVIFMPGDIFYTDDKGKDTLRLGISRLSLEDIEKGIKIIGDSIKELS</sequence>
<dbReference type="Gene3D" id="3.90.1150.10">
    <property type="entry name" value="Aspartate Aminotransferase, domain 1"/>
    <property type="match status" value="1"/>
</dbReference>
<dbReference type="InterPro" id="IPR036388">
    <property type="entry name" value="WH-like_DNA-bd_sf"/>
</dbReference>
<dbReference type="Pfam" id="PF00392">
    <property type="entry name" value="GntR"/>
    <property type="match status" value="1"/>
</dbReference>